<dbReference type="RefSeq" id="WP_129402535.1">
    <property type="nucleotide sequence ID" value="NZ_SBKP01000001.1"/>
</dbReference>
<evidence type="ECO:0000313" key="1">
    <source>
        <dbReference type="EMBL" id="RXR30750.1"/>
    </source>
</evidence>
<gene>
    <name evidence="1" type="ORF">EQG66_00100</name>
</gene>
<evidence type="ECO:0000313" key="2">
    <source>
        <dbReference type="Proteomes" id="UP000290958"/>
    </source>
</evidence>
<accession>A0A4Q1KMS9</accession>
<dbReference type="Proteomes" id="UP000290958">
    <property type="component" value="Unassembled WGS sequence"/>
</dbReference>
<organism evidence="1 2">
    <name type="scientific">Sphingobium fluviale</name>
    <dbReference type="NCBI Taxonomy" id="2506423"/>
    <lineage>
        <taxon>Bacteria</taxon>
        <taxon>Pseudomonadati</taxon>
        <taxon>Pseudomonadota</taxon>
        <taxon>Alphaproteobacteria</taxon>
        <taxon>Sphingomonadales</taxon>
        <taxon>Sphingomonadaceae</taxon>
        <taxon>Sphingobium</taxon>
    </lineage>
</organism>
<dbReference type="EMBL" id="SBKP01000001">
    <property type="protein sequence ID" value="RXR30750.1"/>
    <property type="molecule type" value="Genomic_DNA"/>
</dbReference>
<comment type="caution">
    <text evidence="1">The sequence shown here is derived from an EMBL/GenBank/DDBJ whole genome shotgun (WGS) entry which is preliminary data.</text>
</comment>
<reference evidence="2" key="1">
    <citation type="submission" date="2019-01" db="EMBL/GenBank/DDBJ databases">
        <title>Cytophagaceae bacterium strain CAR-16.</title>
        <authorList>
            <person name="Chen W.-M."/>
        </authorList>
    </citation>
    <scope>NUCLEOTIDE SEQUENCE [LARGE SCALE GENOMIC DNA]</scope>
    <source>
        <strain evidence="2">CHR27</strain>
    </source>
</reference>
<protein>
    <submittedName>
        <fullName evidence="1">Uncharacterized protein</fullName>
    </submittedName>
</protein>
<dbReference type="AlphaFoldDB" id="A0A4Q1KMS9"/>
<name>A0A4Q1KMS9_9SPHN</name>
<proteinExistence type="predicted"/>
<sequence>MGRVSRTFKLKLSPAGVELFLDCHCRLGHLVNELLPFGNTLYCALLHLERVDTRIIADGLKTLKESGLAGDRVCFVGAPLSLTETTSRLADRLGPAAQRRGPAALNSRLFIVALKQFRLASPEAIMTAYDEMLVQAGDCLKVGKTLRVRRSELSPIGQ</sequence>
<dbReference type="OrthoDB" id="7451652at2"/>
<keyword evidence="2" id="KW-1185">Reference proteome</keyword>